<feature type="domain" description="DUF4408" evidence="3">
    <location>
        <begin position="10"/>
        <end position="41"/>
    </location>
</feature>
<evidence type="ECO:0000313" key="4">
    <source>
        <dbReference type="EMBL" id="OMO66943.1"/>
    </source>
</evidence>
<feature type="transmembrane region" description="Helical" evidence="2">
    <location>
        <begin position="391"/>
        <end position="413"/>
    </location>
</feature>
<protein>
    <recommendedName>
        <fullName evidence="3">DUF4408 domain-containing protein</fullName>
    </recommendedName>
</protein>
<feature type="region of interest" description="Disordered" evidence="1">
    <location>
        <begin position="41"/>
        <end position="63"/>
    </location>
</feature>
<feature type="transmembrane region" description="Helical" evidence="2">
    <location>
        <begin position="365"/>
        <end position="385"/>
    </location>
</feature>
<dbReference type="Pfam" id="PF14364">
    <property type="entry name" value="DUF4408"/>
    <property type="match status" value="1"/>
</dbReference>
<dbReference type="PANTHER" id="PTHR34368:SF2">
    <property type="entry name" value="ALKALINE PHYTOCERAMIDASE (APHC)"/>
    <property type="match status" value="1"/>
</dbReference>
<feature type="transmembrane region" description="Helical" evidence="2">
    <location>
        <begin position="420"/>
        <end position="440"/>
    </location>
</feature>
<dbReference type="PANTHER" id="PTHR34368">
    <property type="entry name" value="OS01G0962200 PROTEIN"/>
    <property type="match status" value="1"/>
</dbReference>
<dbReference type="InterPro" id="IPR025520">
    <property type="entry name" value="DUF4408"/>
</dbReference>
<keyword evidence="2" id="KW-1133">Transmembrane helix</keyword>
<proteinExistence type="predicted"/>
<evidence type="ECO:0000256" key="2">
    <source>
        <dbReference type="SAM" id="Phobius"/>
    </source>
</evidence>
<feature type="transmembrane region" description="Helical" evidence="2">
    <location>
        <begin position="446"/>
        <end position="465"/>
    </location>
</feature>
<feature type="non-terminal residue" evidence="4">
    <location>
        <position position="507"/>
    </location>
</feature>
<evidence type="ECO:0000259" key="3">
    <source>
        <dbReference type="Pfam" id="PF14364"/>
    </source>
</evidence>
<feature type="compositionally biased region" description="Low complexity" evidence="1">
    <location>
        <begin position="114"/>
        <end position="124"/>
    </location>
</feature>
<dbReference type="Proteomes" id="UP000188268">
    <property type="component" value="Unassembled WGS sequence"/>
</dbReference>
<comment type="caution">
    <text evidence="4">The sequence shown here is derived from an EMBL/GenBank/DDBJ whole genome shotgun (WGS) entry which is preliminary data.</text>
</comment>
<keyword evidence="2" id="KW-0812">Transmembrane</keyword>
<sequence length="507" mass="57884">MLEESMSSVSIWASIFSWFTPTVFFVFLNLTIGTIYFTSSLANNNSNKPERQESDETNPKLVRSPSVLQRLKSINLYAYRSPDPVSATTAYEIRNPDLDSDEYSQNNHFHFSFQHQNQQQQQQNTPEQDQRQHQQQPFLDRSPSVLQRLKSFNLYNYLSSPEQTTTSQKNREIPEQATQPEEQEQEEKENQSGFEQEEEKQSGLEPSLDEVYSQLKDVHVSRTKSDTVPASGEVLPKLPRKMRKSASVKSAFSHFEEEDIVETRRPATVREGKAKATEEDEEVDAKADDFINKFKQQLKLQRIDSILRLFLVIIQGLRVVLDESLIVGQWPLPFLALASAFSCCPLPSAITCVPNTLNVITNFPFLIVGILGFVLSLGGGSFFNISLRGEVWGWVLYYGGIASVAFGSAYYHLKPDDNRVMWDTLPMMIAYSSLCSSFVLERLGERIGLSCLFSLLVLAVLSTCYARTFNDLRLCMTFQLIPCIAIPIMTFLFPPKYTHSRYWLWIT</sequence>
<keyword evidence="5" id="KW-1185">Reference proteome</keyword>
<feature type="transmembrane region" description="Helical" evidence="2">
    <location>
        <begin position="15"/>
        <end position="38"/>
    </location>
</feature>
<dbReference type="Gramene" id="OMO66943">
    <property type="protein sequence ID" value="OMO66943"/>
    <property type="gene ID" value="CCACVL1_20907"/>
</dbReference>
<evidence type="ECO:0000256" key="1">
    <source>
        <dbReference type="SAM" id="MobiDB-lite"/>
    </source>
</evidence>
<name>A0A1R3H9J4_COCAP</name>
<accession>A0A1R3H9J4</accession>
<feature type="compositionally biased region" description="Polar residues" evidence="1">
    <location>
        <begin position="158"/>
        <end position="168"/>
    </location>
</feature>
<feature type="transmembrane region" description="Helical" evidence="2">
    <location>
        <begin position="472"/>
        <end position="493"/>
    </location>
</feature>
<organism evidence="4 5">
    <name type="scientific">Corchorus capsularis</name>
    <name type="common">Jute</name>
    <dbReference type="NCBI Taxonomy" id="210143"/>
    <lineage>
        <taxon>Eukaryota</taxon>
        <taxon>Viridiplantae</taxon>
        <taxon>Streptophyta</taxon>
        <taxon>Embryophyta</taxon>
        <taxon>Tracheophyta</taxon>
        <taxon>Spermatophyta</taxon>
        <taxon>Magnoliopsida</taxon>
        <taxon>eudicotyledons</taxon>
        <taxon>Gunneridae</taxon>
        <taxon>Pentapetalae</taxon>
        <taxon>rosids</taxon>
        <taxon>malvids</taxon>
        <taxon>Malvales</taxon>
        <taxon>Malvaceae</taxon>
        <taxon>Grewioideae</taxon>
        <taxon>Apeibeae</taxon>
        <taxon>Corchorus</taxon>
    </lineage>
</organism>
<dbReference type="AlphaFoldDB" id="A0A1R3H9J4"/>
<evidence type="ECO:0000313" key="5">
    <source>
        <dbReference type="Proteomes" id="UP000188268"/>
    </source>
</evidence>
<gene>
    <name evidence="4" type="ORF">CCACVL1_20907</name>
</gene>
<dbReference type="EMBL" id="AWWV01012467">
    <property type="protein sequence ID" value="OMO66943.1"/>
    <property type="molecule type" value="Genomic_DNA"/>
</dbReference>
<dbReference type="InterPro" id="IPR008480">
    <property type="entry name" value="DUF761_pln"/>
</dbReference>
<feature type="transmembrane region" description="Helical" evidence="2">
    <location>
        <begin position="305"/>
        <end position="321"/>
    </location>
</feature>
<keyword evidence="2" id="KW-0472">Membrane</keyword>
<feature type="region of interest" description="Disordered" evidence="1">
    <location>
        <begin position="158"/>
        <end position="206"/>
    </location>
</feature>
<feature type="region of interest" description="Disordered" evidence="1">
    <location>
        <begin position="114"/>
        <end position="141"/>
    </location>
</feature>
<feature type="compositionally biased region" description="Basic and acidic residues" evidence="1">
    <location>
        <begin position="48"/>
        <end position="58"/>
    </location>
</feature>
<dbReference type="Pfam" id="PF05553">
    <property type="entry name" value="DUF761"/>
    <property type="match status" value="1"/>
</dbReference>
<dbReference type="OrthoDB" id="1931904at2759"/>
<reference evidence="4 5" key="1">
    <citation type="submission" date="2013-09" db="EMBL/GenBank/DDBJ databases">
        <title>Corchorus capsularis genome sequencing.</title>
        <authorList>
            <person name="Alam M."/>
            <person name="Haque M.S."/>
            <person name="Islam M.S."/>
            <person name="Emdad E.M."/>
            <person name="Islam M.M."/>
            <person name="Ahmed B."/>
            <person name="Halim A."/>
            <person name="Hossen Q.M.M."/>
            <person name="Hossain M.Z."/>
            <person name="Ahmed R."/>
            <person name="Khan M.M."/>
            <person name="Islam R."/>
            <person name="Rashid M.M."/>
            <person name="Khan S.A."/>
            <person name="Rahman M.S."/>
            <person name="Alam M."/>
        </authorList>
    </citation>
    <scope>NUCLEOTIDE SEQUENCE [LARGE SCALE GENOMIC DNA]</scope>
    <source>
        <strain evidence="5">cv. CVL-1</strain>
        <tissue evidence="4">Whole seedling</tissue>
    </source>
</reference>